<feature type="domain" description="SIS" evidence="5">
    <location>
        <begin position="121"/>
        <end position="260"/>
    </location>
</feature>
<dbReference type="Pfam" id="PF01418">
    <property type="entry name" value="HTH_6"/>
    <property type="match status" value="1"/>
</dbReference>
<dbReference type="PANTHER" id="PTHR30514:SF1">
    <property type="entry name" value="HTH-TYPE TRANSCRIPTIONAL REGULATOR HEXR-RELATED"/>
    <property type="match status" value="1"/>
</dbReference>
<keyword evidence="2" id="KW-0238">DNA-binding</keyword>
<evidence type="ECO:0000313" key="6">
    <source>
        <dbReference type="EMBL" id="NDL23781.1"/>
    </source>
</evidence>
<evidence type="ECO:0000313" key="7">
    <source>
        <dbReference type="Proteomes" id="UP000470051"/>
    </source>
</evidence>
<keyword evidence="1" id="KW-0805">Transcription regulation</keyword>
<dbReference type="InterPro" id="IPR001347">
    <property type="entry name" value="SIS_dom"/>
</dbReference>
<dbReference type="Pfam" id="PF01380">
    <property type="entry name" value="SIS"/>
    <property type="match status" value="1"/>
</dbReference>
<name>A0ABX0AV53_9GAMM</name>
<protein>
    <submittedName>
        <fullName evidence="6">Transcriptional regulator HexR</fullName>
    </submittedName>
</protein>
<accession>A0ABX0AV53</accession>
<dbReference type="SUPFAM" id="SSF53697">
    <property type="entry name" value="SIS domain"/>
    <property type="match status" value="1"/>
</dbReference>
<dbReference type="InterPro" id="IPR009057">
    <property type="entry name" value="Homeodomain-like_sf"/>
</dbReference>
<dbReference type="InterPro" id="IPR047640">
    <property type="entry name" value="RpiR-like"/>
</dbReference>
<dbReference type="EMBL" id="WSFE01000001">
    <property type="protein sequence ID" value="NDL23781.1"/>
    <property type="molecule type" value="Genomic_DNA"/>
</dbReference>
<dbReference type="Gene3D" id="1.10.10.10">
    <property type="entry name" value="Winged helix-like DNA-binding domain superfamily/Winged helix DNA-binding domain"/>
    <property type="match status" value="1"/>
</dbReference>
<feature type="domain" description="HTH rpiR-type" evidence="4">
    <location>
        <begin position="1"/>
        <end position="77"/>
    </location>
</feature>
<gene>
    <name evidence="6" type="primary">hexR</name>
    <name evidence="6" type="ORF">GPY42_00725</name>
</gene>
<dbReference type="SUPFAM" id="SSF46689">
    <property type="entry name" value="Homeodomain-like"/>
    <property type="match status" value="1"/>
</dbReference>
<keyword evidence="3" id="KW-0804">Transcription</keyword>
<comment type="caution">
    <text evidence="6">The sequence shown here is derived from an EMBL/GenBank/DDBJ whole genome shotgun (WGS) entry which is preliminary data.</text>
</comment>
<evidence type="ECO:0000256" key="3">
    <source>
        <dbReference type="ARBA" id="ARBA00023163"/>
    </source>
</evidence>
<dbReference type="PANTHER" id="PTHR30514">
    <property type="entry name" value="GLUCOKINASE"/>
    <property type="match status" value="1"/>
</dbReference>
<dbReference type="PROSITE" id="PS51071">
    <property type="entry name" value="HTH_RPIR"/>
    <property type="match status" value="1"/>
</dbReference>
<dbReference type="PROSITE" id="PS51464">
    <property type="entry name" value="SIS"/>
    <property type="match status" value="1"/>
</dbReference>
<dbReference type="InterPro" id="IPR035472">
    <property type="entry name" value="RpiR-like_SIS"/>
</dbReference>
<proteinExistence type="predicted"/>
<dbReference type="Proteomes" id="UP000470051">
    <property type="component" value="Unassembled WGS sequence"/>
</dbReference>
<dbReference type="NCBIfam" id="NF008451">
    <property type="entry name" value="PRK11302.1"/>
    <property type="match status" value="1"/>
</dbReference>
<evidence type="ECO:0000256" key="2">
    <source>
        <dbReference type="ARBA" id="ARBA00023125"/>
    </source>
</evidence>
<sequence>MNTLERVQNSIEFLSKSEKKVAQTILASPQTAIHASIATLAKMAEVSEPTVNRFCRRLDTKGFPDFKLHLAQSLANGTPYVNRNVEESDTVSAYTNKIFESVMATLDTVKNNLDITAINRAVDLLTQARKISFFGLGASAAVAHDAMNKFFRFNIPVIYFDDIVMQRMSCINSAEGDVVVLISHTGRTKSLVEAAQLARENDATVIAITSQDSPLAHEATLAILLDVPEDTDIYMPMVSRIAQLTVIDVLATGFTLRRGSKFRDNLKRVKEALRNSRFDKIDFPPT</sequence>
<evidence type="ECO:0000256" key="1">
    <source>
        <dbReference type="ARBA" id="ARBA00023015"/>
    </source>
</evidence>
<dbReference type="Gene3D" id="3.40.50.10490">
    <property type="entry name" value="Glucose-6-phosphate isomerase like protein, domain 1"/>
    <property type="match status" value="1"/>
</dbReference>
<organism evidence="6 7">
    <name type="scientific">Photorhabdus kayaii</name>
    <dbReference type="NCBI Taxonomy" id="230088"/>
    <lineage>
        <taxon>Bacteria</taxon>
        <taxon>Pseudomonadati</taxon>
        <taxon>Pseudomonadota</taxon>
        <taxon>Gammaproteobacteria</taxon>
        <taxon>Enterobacterales</taxon>
        <taxon>Morganellaceae</taxon>
        <taxon>Photorhabdus</taxon>
    </lineage>
</organism>
<evidence type="ECO:0000259" key="4">
    <source>
        <dbReference type="PROSITE" id="PS51071"/>
    </source>
</evidence>
<dbReference type="RefSeq" id="WP_113040637.1">
    <property type="nucleotide sequence ID" value="NZ_CAWPKC010000001.1"/>
</dbReference>
<dbReference type="InterPro" id="IPR046348">
    <property type="entry name" value="SIS_dom_sf"/>
</dbReference>
<dbReference type="InterPro" id="IPR000281">
    <property type="entry name" value="HTH_RpiR"/>
</dbReference>
<dbReference type="CDD" id="cd05013">
    <property type="entry name" value="SIS_RpiR"/>
    <property type="match status" value="1"/>
</dbReference>
<dbReference type="InterPro" id="IPR036388">
    <property type="entry name" value="WH-like_DNA-bd_sf"/>
</dbReference>
<keyword evidence="7" id="KW-1185">Reference proteome</keyword>
<reference evidence="6 7" key="1">
    <citation type="submission" date="2019-12" db="EMBL/GenBank/DDBJ databases">
        <title>Engineering Photorhabdus to improve their lethality against agricultural pests.</title>
        <authorList>
            <person name="Machado R.A.R."/>
        </authorList>
    </citation>
    <scope>NUCLEOTIDE SEQUENCE [LARGE SCALE GENOMIC DNA]</scope>
    <source>
        <strain evidence="6 7">M-HU2</strain>
    </source>
</reference>
<evidence type="ECO:0000259" key="5">
    <source>
        <dbReference type="PROSITE" id="PS51464"/>
    </source>
</evidence>